<dbReference type="GO" id="GO:0044281">
    <property type="term" value="P:small molecule metabolic process"/>
    <property type="evidence" value="ECO:0007669"/>
    <property type="project" value="UniProtKB-ARBA"/>
</dbReference>
<name>A0A1M6K822_9FIRM</name>
<proteinExistence type="inferred from homology"/>
<dbReference type="GO" id="GO:0016787">
    <property type="term" value="F:hydrolase activity"/>
    <property type="evidence" value="ECO:0007669"/>
    <property type="project" value="UniProtKB-KW"/>
</dbReference>
<evidence type="ECO:0000256" key="2">
    <source>
        <dbReference type="ARBA" id="ARBA00022723"/>
    </source>
</evidence>
<dbReference type="Pfam" id="PF01557">
    <property type="entry name" value="FAA_hydrolase"/>
    <property type="match status" value="1"/>
</dbReference>
<reference evidence="5" key="1">
    <citation type="submission" date="2016-11" db="EMBL/GenBank/DDBJ databases">
        <authorList>
            <person name="Varghese N."/>
            <person name="Submissions S."/>
        </authorList>
    </citation>
    <scope>NUCLEOTIDE SEQUENCE [LARGE SCALE GENOMIC DNA]</scope>
    <source>
        <strain evidence="5">DSM 14826</strain>
    </source>
</reference>
<gene>
    <name evidence="4" type="ORF">SAMN02745227_00023</name>
</gene>
<dbReference type="EMBL" id="FRAI01000005">
    <property type="protein sequence ID" value="SHJ55102.1"/>
    <property type="molecule type" value="Genomic_DNA"/>
</dbReference>
<keyword evidence="5" id="KW-1185">Reference proteome</keyword>
<sequence>MIGPNEEIIYPNKVEKLFFEGELAVILKDKVKNIEPNEVDNHILGYTCFNDITAVDLIEKDKGQLTRGKYFDTFSAIGPAIVTDLPVENLQIISKRNGEIKQNSNTNQMIFSVRQIVSFISKIMTLTPFDVIATGTPAGACEIKKGDDLEIIIEKIGVLNNKVR</sequence>
<dbReference type="InterPro" id="IPR011234">
    <property type="entry name" value="Fumarylacetoacetase-like_C"/>
</dbReference>
<dbReference type="PANTHER" id="PTHR42796">
    <property type="entry name" value="FUMARYLACETOACETATE HYDROLASE DOMAIN-CONTAINING PROTEIN 2A-RELATED"/>
    <property type="match status" value="1"/>
</dbReference>
<protein>
    <submittedName>
        <fullName evidence="4">Fumarylacetoacetate (FAA) hydrolase family protein</fullName>
    </submittedName>
</protein>
<dbReference type="Proteomes" id="UP000243547">
    <property type="component" value="Unassembled WGS sequence"/>
</dbReference>
<evidence type="ECO:0000313" key="5">
    <source>
        <dbReference type="Proteomes" id="UP000243547"/>
    </source>
</evidence>
<comment type="similarity">
    <text evidence="1">Belongs to the FAH family.</text>
</comment>
<dbReference type="GO" id="GO:0046872">
    <property type="term" value="F:metal ion binding"/>
    <property type="evidence" value="ECO:0007669"/>
    <property type="project" value="UniProtKB-KW"/>
</dbReference>
<evidence type="ECO:0000256" key="1">
    <source>
        <dbReference type="ARBA" id="ARBA00010211"/>
    </source>
</evidence>
<evidence type="ECO:0000313" key="4">
    <source>
        <dbReference type="EMBL" id="SHJ55102.1"/>
    </source>
</evidence>
<dbReference type="PANTHER" id="PTHR42796:SF4">
    <property type="entry name" value="FUMARYLACETOACETATE HYDROLASE DOMAIN-CONTAINING PROTEIN 2A"/>
    <property type="match status" value="1"/>
</dbReference>
<dbReference type="STRING" id="1120989.SAMN02745227_00023"/>
<accession>A0A1M6K822</accession>
<dbReference type="Gene3D" id="3.90.850.10">
    <property type="entry name" value="Fumarylacetoacetase-like, C-terminal domain"/>
    <property type="match status" value="1"/>
</dbReference>
<dbReference type="InterPro" id="IPR036663">
    <property type="entry name" value="Fumarylacetoacetase_C_sf"/>
</dbReference>
<organism evidence="4 5">
    <name type="scientific">Anaerobranca californiensis DSM 14826</name>
    <dbReference type="NCBI Taxonomy" id="1120989"/>
    <lineage>
        <taxon>Bacteria</taxon>
        <taxon>Bacillati</taxon>
        <taxon>Bacillota</taxon>
        <taxon>Clostridia</taxon>
        <taxon>Eubacteriales</taxon>
        <taxon>Proteinivoracaceae</taxon>
        <taxon>Anaerobranca</taxon>
    </lineage>
</organism>
<dbReference type="InterPro" id="IPR051121">
    <property type="entry name" value="FAH"/>
</dbReference>
<keyword evidence="2" id="KW-0479">Metal-binding</keyword>
<keyword evidence="4" id="KW-0378">Hydrolase</keyword>
<dbReference type="AlphaFoldDB" id="A0A1M6K822"/>
<dbReference type="SUPFAM" id="SSF56529">
    <property type="entry name" value="FAH"/>
    <property type="match status" value="1"/>
</dbReference>
<evidence type="ECO:0000259" key="3">
    <source>
        <dbReference type="Pfam" id="PF01557"/>
    </source>
</evidence>
<feature type="domain" description="Fumarylacetoacetase-like C-terminal" evidence="3">
    <location>
        <begin position="1"/>
        <end position="164"/>
    </location>
</feature>